<dbReference type="InParanoid" id="A0A0R0H032"/>
<dbReference type="EMBL" id="CM000846">
    <property type="protein sequence ID" value="KRH19780.1"/>
    <property type="molecule type" value="Genomic_DNA"/>
</dbReference>
<feature type="chain" id="PRO_5014521499" description="Rab-GAP TBC domain-containing protein" evidence="1">
    <location>
        <begin position="25"/>
        <end position="117"/>
    </location>
</feature>
<dbReference type="Pfam" id="PF00566">
    <property type="entry name" value="RabGAP-TBC"/>
    <property type="match status" value="1"/>
</dbReference>
<feature type="signal peptide" evidence="1">
    <location>
        <begin position="1"/>
        <end position="24"/>
    </location>
</feature>
<dbReference type="PANTHER" id="PTHR47219">
    <property type="entry name" value="RAB GTPASE-ACTIVATING PROTEIN 1-LIKE"/>
    <property type="match status" value="1"/>
</dbReference>
<accession>A0A0R0H032</accession>
<dbReference type="InterPro" id="IPR050302">
    <property type="entry name" value="Rab_GAP_TBC_domain"/>
</dbReference>
<protein>
    <recommendedName>
        <fullName evidence="2">Rab-GAP TBC domain-containing protein</fullName>
    </recommendedName>
</protein>
<dbReference type="SMR" id="A0A0R0H032"/>
<reference evidence="3 4" key="1">
    <citation type="journal article" date="2010" name="Nature">
        <title>Genome sequence of the palaeopolyploid soybean.</title>
        <authorList>
            <person name="Schmutz J."/>
            <person name="Cannon S.B."/>
            <person name="Schlueter J."/>
            <person name="Ma J."/>
            <person name="Mitros T."/>
            <person name="Nelson W."/>
            <person name="Hyten D.L."/>
            <person name="Song Q."/>
            <person name="Thelen J.J."/>
            <person name="Cheng J."/>
            <person name="Xu D."/>
            <person name="Hellsten U."/>
            <person name="May G.D."/>
            <person name="Yu Y."/>
            <person name="Sakurai T."/>
            <person name="Umezawa T."/>
            <person name="Bhattacharyya M.K."/>
            <person name="Sandhu D."/>
            <person name="Valliyodan B."/>
            <person name="Lindquist E."/>
            <person name="Peto M."/>
            <person name="Grant D."/>
            <person name="Shu S."/>
            <person name="Goodstein D."/>
            <person name="Barry K."/>
            <person name="Futrell-Griggs M."/>
            <person name="Abernathy B."/>
            <person name="Du J."/>
            <person name="Tian Z."/>
            <person name="Zhu L."/>
            <person name="Gill N."/>
            <person name="Joshi T."/>
            <person name="Libault M."/>
            <person name="Sethuraman A."/>
            <person name="Zhang X.-C."/>
            <person name="Shinozaki K."/>
            <person name="Nguyen H.T."/>
            <person name="Wing R.A."/>
            <person name="Cregan P."/>
            <person name="Specht J."/>
            <person name="Grimwood J."/>
            <person name="Rokhsar D."/>
            <person name="Stacey G."/>
            <person name="Shoemaker R.C."/>
            <person name="Jackson S.A."/>
        </authorList>
    </citation>
    <scope>NUCLEOTIDE SEQUENCE [LARGE SCALE GENOMIC DNA]</scope>
    <source>
        <strain evidence="4">cv. Williams 82</strain>
        <tissue evidence="3">Callus</tissue>
    </source>
</reference>
<dbReference type="SUPFAM" id="SSF47923">
    <property type="entry name" value="Ypt/Rab-GAP domain of gyp1p"/>
    <property type="match status" value="1"/>
</dbReference>
<dbReference type="InterPro" id="IPR035969">
    <property type="entry name" value="Rab-GAP_TBC_sf"/>
</dbReference>
<organism evidence="3">
    <name type="scientific">Glycine max</name>
    <name type="common">Soybean</name>
    <name type="synonym">Glycine hispida</name>
    <dbReference type="NCBI Taxonomy" id="3847"/>
    <lineage>
        <taxon>Eukaryota</taxon>
        <taxon>Viridiplantae</taxon>
        <taxon>Streptophyta</taxon>
        <taxon>Embryophyta</taxon>
        <taxon>Tracheophyta</taxon>
        <taxon>Spermatophyta</taxon>
        <taxon>Magnoliopsida</taxon>
        <taxon>eudicotyledons</taxon>
        <taxon>Gunneridae</taxon>
        <taxon>Pentapetalae</taxon>
        <taxon>rosids</taxon>
        <taxon>fabids</taxon>
        <taxon>Fabales</taxon>
        <taxon>Fabaceae</taxon>
        <taxon>Papilionoideae</taxon>
        <taxon>50 kb inversion clade</taxon>
        <taxon>NPAAA clade</taxon>
        <taxon>indigoferoid/millettioid clade</taxon>
        <taxon>Phaseoleae</taxon>
        <taxon>Glycine</taxon>
        <taxon>Glycine subgen. Soja</taxon>
    </lineage>
</organism>
<dbReference type="STRING" id="3847.A0A0R0H032"/>
<proteinExistence type="predicted"/>
<dbReference type="EnsemblPlants" id="KRH19780">
    <property type="protein sequence ID" value="KRH19780"/>
    <property type="gene ID" value="GLYMA_13G135700"/>
</dbReference>
<dbReference type="Gramene" id="KRH19780">
    <property type="protein sequence ID" value="KRH19780"/>
    <property type="gene ID" value="GLYMA_13G135700"/>
</dbReference>
<dbReference type="AlphaFoldDB" id="A0A0R0H032"/>
<evidence type="ECO:0000313" key="5">
    <source>
        <dbReference type="Proteomes" id="UP000008827"/>
    </source>
</evidence>
<keyword evidence="1" id="KW-0732">Signal</keyword>
<name>A0A0R0H032_SOYBN</name>
<evidence type="ECO:0000256" key="1">
    <source>
        <dbReference type="SAM" id="SignalP"/>
    </source>
</evidence>
<sequence length="117" mass="13390">MKYCGQAMNFFAGLLLLLMPEENAFWAFAGIIDEYFAGYYTEDMIESQVDQLIFEELMRERFYQTDGNSLNVDSEVDSLPHLQEQVVSSAVCTSTFSSLFHSPLPAKRPIFVKNIEI</sequence>
<gene>
    <name evidence="3" type="ORF">GLYMA_13G135700</name>
</gene>
<evidence type="ECO:0000313" key="4">
    <source>
        <dbReference type="EnsemblPlants" id="KRH19780"/>
    </source>
</evidence>
<keyword evidence="5" id="KW-1185">Reference proteome</keyword>
<dbReference type="Gene3D" id="1.10.8.270">
    <property type="entry name" value="putative rabgap domain of human tbc1 domain family member 14 like domains"/>
    <property type="match status" value="1"/>
</dbReference>
<evidence type="ECO:0000259" key="2">
    <source>
        <dbReference type="Pfam" id="PF00566"/>
    </source>
</evidence>
<reference evidence="4" key="2">
    <citation type="submission" date="2018-02" db="UniProtKB">
        <authorList>
            <consortium name="EnsemblPlants"/>
        </authorList>
    </citation>
    <scope>IDENTIFICATION</scope>
    <source>
        <strain evidence="4">Williams 82</strain>
    </source>
</reference>
<evidence type="ECO:0000313" key="3">
    <source>
        <dbReference type="EMBL" id="KRH19780.1"/>
    </source>
</evidence>
<dbReference type="PANTHER" id="PTHR47219:SF20">
    <property type="entry name" value="TBC1 DOMAIN FAMILY MEMBER 2B"/>
    <property type="match status" value="1"/>
</dbReference>
<dbReference type="Proteomes" id="UP000008827">
    <property type="component" value="Chromosome 13"/>
</dbReference>
<feature type="domain" description="Rab-GAP TBC" evidence="2">
    <location>
        <begin position="2"/>
        <end position="62"/>
    </location>
</feature>
<dbReference type="InterPro" id="IPR000195">
    <property type="entry name" value="Rab-GAP-TBC_dom"/>
</dbReference>
<reference evidence="3" key="3">
    <citation type="submission" date="2018-07" db="EMBL/GenBank/DDBJ databases">
        <title>WGS assembly of Glycine max.</title>
        <authorList>
            <person name="Schmutz J."/>
            <person name="Cannon S."/>
            <person name="Schlueter J."/>
            <person name="Ma J."/>
            <person name="Mitros T."/>
            <person name="Nelson W."/>
            <person name="Hyten D."/>
            <person name="Song Q."/>
            <person name="Thelen J."/>
            <person name="Cheng J."/>
            <person name="Xu D."/>
            <person name="Hellsten U."/>
            <person name="May G."/>
            <person name="Yu Y."/>
            <person name="Sakurai T."/>
            <person name="Umezawa T."/>
            <person name="Bhattacharyya M."/>
            <person name="Sandhu D."/>
            <person name="Valliyodan B."/>
            <person name="Lindquist E."/>
            <person name="Peto M."/>
            <person name="Grant D."/>
            <person name="Shu S."/>
            <person name="Goodstein D."/>
            <person name="Barry K."/>
            <person name="Futrell-Griggs M."/>
            <person name="Abernathy B."/>
            <person name="Du J."/>
            <person name="Tian Z."/>
            <person name="Zhu L."/>
            <person name="Gill N."/>
            <person name="Joshi T."/>
            <person name="Libault M."/>
            <person name="Sethuraman A."/>
            <person name="Zhang X."/>
            <person name="Shinozaki K."/>
            <person name="Nguyen H."/>
            <person name="Wing R."/>
            <person name="Cregan P."/>
            <person name="Specht J."/>
            <person name="Grimwood J."/>
            <person name="Rokhsar D."/>
            <person name="Stacey G."/>
            <person name="Shoemaker R."/>
            <person name="Jackson S."/>
        </authorList>
    </citation>
    <scope>NUCLEOTIDE SEQUENCE</scope>
    <source>
        <tissue evidence="3">Callus</tissue>
    </source>
</reference>